<dbReference type="PANTHER" id="PTHR43177:SF3">
    <property type="entry name" value="PROTEIN NRFC HOMOLOG"/>
    <property type="match status" value="1"/>
</dbReference>
<evidence type="ECO:0000259" key="5">
    <source>
        <dbReference type="PROSITE" id="PS51379"/>
    </source>
</evidence>
<dbReference type="OrthoDB" id="9810688at2"/>
<reference evidence="6" key="1">
    <citation type="submission" date="2006-10" db="EMBL/GenBank/DDBJ databases">
        <title>Complete sequence of Solibacter usitatus Ellin6076.</title>
        <authorList>
            <consortium name="US DOE Joint Genome Institute"/>
            <person name="Copeland A."/>
            <person name="Lucas S."/>
            <person name="Lapidus A."/>
            <person name="Barry K."/>
            <person name="Detter J.C."/>
            <person name="Glavina del Rio T."/>
            <person name="Hammon N."/>
            <person name="Israni S."/>
            <person name="Dalin E."/>
            <person name="Tice H."/>
            <person name="Pitluck S."/>
            <person name="Thompson L.S."/>
            <person name="Brettin T."/>
            <person name="Bruce D."/>
            <person name="Han C."/>
            <person name="Tapia R."/>
            <person name="Gilna P."/>
            <person name="Schmutz J."/>
            <person name="Larimer F."/>
            <person name="Land M."/>
            <person name="Hauser L."/>
            <person name="Kyrpides N."/>
            <person name="Mikhailova N."/>
            <person name="Janssen P.H."/>
            <person name="Kuske C.R."/>
            <person name="Richardson P."/>
        </authorList>
    </citation>
    <scope>NUCLEOTIDE SEQUENCE</scope>
    <source>
        <strain evidence="6">Ellin6076</strain>
    </source>
</reference>
<keyword evidence="2" id="KW-0479">Metal-binding</keyword>
<keyword evidence="3" id="KW-0408">Iron</keyword>
<evidence type="ECO:0000256" key="4">
    <source>
        <dbReference type="ARBA" id="ARBA00023014"/>
    </source>
</evidence>
<dbReference type="Pfam" id="PF13247">
    <property type="entry name" value="Fer4_11"/>
    <property type="match status" value="1"/>
</dbReference>
<dbReference type="AlphaFoldDB" id="Q023D3"/>
<dbReference type="EMBL" id="CP000473">
    <property type="protein sequence ID" value="ABJ83913.1"/>
    <property type="molecule type" value="Genomic_DNA"/>
</dbReference>
<sequence length="199" mass="22152">MFGMEFYIDPSRCIGCQSCLKACEECDTHRGISMINFDFVDRKESIATAAYVCWHCDEPTCAQVCPADAIKKYEDGIVGSSLKPRCIGCSNCVLACPFGIPKLIPEYEQMMKCDMCYDRTSVGKKPMCATVCPSQALTYVTPETIAATRREKPVNTFWFGNQKITTKIYMMAPADAADIAIDVADYTWEGENELVSQAF</sequence>
<organism evidence="6">
    <name type="scientific">Solibacter usitatus (strain Ellin6076)</name>
    <dbReference type="NCBI Taxonomy" id="234267"/>
    <lineage>
        <taxon>Bacteria</taxon>
        <taxon>Pseudomonadati</taxon>
        <taxon>Acidobacteriota</taxon>
        <taxon>Terriglobia</taxon>
        <taxon>Bryobacterales</taxon>
        <taxon>Solibacteraceae</taxon>
        <taxon>Candidatus Solibacter</taxon>
    </lineage>
</organism>
<dbReference type="STRING" id="234267.Acid_2927"/>
<evidence type="ECO:0000256" key="2">
    <source>
        <dbReference type="ARBA" id="ARBA00022723"/>
    </source>
</evidence>
<dbReference type="eggNOG" id="COG0437">
    <property type="taxonomic scope" value="Bacteria"/>
</dbReference>
<name>Q023D3_SOLUE</name>
<dbReference type="PROSITE" id="PS00198">
    <property type="entry name" value="4FE4S_FER_1"/>
    <property type="match status" value="2"/>
</dbReference>
<dbReference type="GO" id="GO:0046872">
    <property type="term" value="F:metal ion binding"/>
    <property type="evidence" value="ECO:0007669"/>
    <property type="project" value="UniProtKB-KW"/>
</dbReference>
<dbReference type="PROSITE" id="PS51379">
    <property type="entry name" value="4FE4S_FER_2"/>
    <property type="match status" value="3"/>
</dbReference>
<feature type="domain" description="4Fe-4S ferredoxin-type" evidence="5">
    <location>
        <begin position="4"/>
        <end position="23"/>
    </location>
</feature>
<dbReference type="InterPro" id="IPR050954">
    <property type="entry name" value="ET_IronSulfur_Cluster-Binding"/>
</dbReference>
<dbReference type="InterPro" id="IPR017900">
    <property type="entry name" value="4Fe4S_Fe_S_CS"/>
</dbReference>
<feature type="domain" description="4Fe-4S ferredoxin-type" evidence="5">
    <location>
        <begin position="42"/>
        <end position="75"/>
    </location>
</feature>
<evidence type="ECO:0000313" key="6">
    <source>
        <dbReference type="EMBL" id="ABJ83913.1"/>
    </source>
</evidence>
<dbReference type="SUPFAM" id="SSF54862">
    <property type="entry name" value="4Fe-4S ferredoxins"/>
    <property type="match status" value="1"/>
</dbReference>
<dbReference type="CDD" id="cd16369">
    <property type="entry name" value="DMSOR_beta_like"/>
    <property type="match status" value="1"/>
</dbReference>
<gene>
    <name evidence="6" type="ordered locus">Acid_2927</name>
</gene>
<evidence type="ECO:0000256" key="3">
    <source>
        <dbReference type="ARBA" id="ARBA00023004"/>
    </source>
</evidence>
<evidence type="ECO:0000256" key="1">
    <source>
        <dbReference type="ARBA" id="ARBA00022485"/>
    </source>
</evidence>
<dbReference type="Pfam" id="PF00037">
    <property type="entry name" value="Fer4"/>
    <property type="match status" value="1"/>
</dbReference>
<dbReference type="Gene3D" id="3.30.70.20">
    <property type="match status" value="2"/>
</dbReference>
<feature type="domain" description="4Fe-4S ferredoxin-type" evidence="5">
    <location>
        <begin position="78"/>
        <end position="106"/>
    </location>
</feature>
<dbReference type="InterPro" id="IPR017896">
    <property type="entry name" value="4Fe4S_Fe-S-bd"/>
</dbReference>
<protein>
    <submittedName>
        <fullName evidence="6">4Fe-4S ferredoxin, iron-sulfur binding domain protein</fullName>
    </submittedName>
</protein>
<dbReference type="GO" id="GO:0051539">
    <property type="term" value="F:4 iron, 4 sulfur cluster binding"/>
    <property type="evidence" value="ECO:0007669"/>
    <property type="project" value="UniProtKB-KW"/>
</dbReference>
<accession>Q023D3</accession>
<proteinExistence type="predicted"/>
<dbReference type="InParanoid" id="Q023D3"/>
<keyword evidence="4" id="KW-0411">Iron-sulfur</keyword>
<dbReference type="HOGENOM" id="CLU_043374_2_2_0"/>
<dbReference type="PANTHER" id="PTHR43177">
    <property type="entry name" value="PROTEIN NRFC"/>
    <property type="match status" value="1"/>
</dbReference>
<keyword evidence="1" id="KW-0004">4Fe-4S</keyword>
<dbReference type="KEGG" id="sus:Acid_2927"/>